<dbReference type="EMBL" id="KZ824622">
    <property type="protein sequence ID" value="RAK82483.1"/>
    <property type="molecule type" value="Genomic_DNA"/>
</dbReference>
<protein>
    <submittedName>
        <fullName evidence="1">Uncharacterized protein</fullName>
    </submittedName>
</protein>
<dbReference type="Proteomes" id="UP000249789">
    <property type="component" value="Unassembled WGS sequence"/>
</dbReference>
<dbReference type="VEuPathDB" id="FungiDB:BO72DRAFT_443945"/>
<sequence length="52" mass="5848">MSTLSNNGIQHRVHTMPCHHISDHHTVPGFRRADTPQHHILDTVQKAMTVGV</sequence>
<evidence type="ECO:0000313" key="2">
    <source>
        <dbReference type="Proteomes" id="UP000249789"/>
    </source>
</evidence>
<accession>A0A8G1S0K3</accession>
<dbReference type="RefSeq" id="XP_040806493.1">
    <property type="nucleotide sequence ID" value="XM_040943701.1"/>
</dbReference>
<evidence type="ECO:0000313" key="1">
    <source>
        <dbReference type="EMBL" id="RAK82483.1"/>
    </source>
</evidence>
<keyword evidence="2" id="KW-1185">Reference proteome</keyword>
<reference evidence="1 2" key="1">
    <citation type="submission" date="2018-02" db="EMBL/GenBank/DDBJ databases">
        <title>The genomes of Aspergillus section Nigri reveals drivers in fungal speciation.</title>
        <authorList>
            <consortium name="DOE Joint Genome Institute"/>
            <person name="Vesth T.C."/>
            <person name="Nybo J."/>
            <person name="Theobald S."/>
            <person name="Brandl J."/>
            <person name="Frisvad J.C."/>
            <person name="Nielsen K.F."/>
            <person name="Lyhne E.K."/>
            <person name="Kogle M.E."/>
            <person name="Kuo A."/>
            <person name="Riley R."/>
            <person name="Clum A."/>
            <person name="Nolan M."/>
            <person name="Lipzen A."/>
            <person name="Salamov A."/>
            <person name="Henrissat B."/>
            <person name="Wiebenga A."/>
            <person name="De vries R.P."/>
            <person name="Grigoriev I.V."/>
            <person name="Mortensen U.H."/>
            <person name="Andersen M.R."/>
            <person name="Baker S.E."/>
        </authorList>
    </citation>
    <scope>NUCLEOTIDE SEQUENCE [LARGE SCALE GENOMIC DNA]</scope>
    <source>
        <strain evidence="1 2">CBS 313.89</strain>
    </source>
</reference>
<name>A0A8G1S0K3_9EURO</name>
<organism evidence="1 2">
    <name type="scientific">Aspergillus fijiensis CBS 313.89</name>
    <dbReference type="NCBI Taxonomy" id="1448319"/>
    <lineage>
        <taxon>Eukaryota</taxon>
        <taxon>Fungi</taxon>
        <taxon>Dikarya</taxon>
        <taxon>Ascomycota</taxon>
        <taxon>Pezizomycotina</taxon>
        <taxon>Eurotiomycetes</taxon>
        <taxon>Eurotiomycetidae</taxon>
        <taxon>Eurotiales</taxon>
        <taxon>Aspergillaceae</taxon>
        <taxon>Aspergillus</taxon>
    </lineage>
</organism>
<dbReference type="GeneID" id="63861034"/>
<gene>
    <name evidence="1" type="ORF">BO72DRAFT_443945</name>
</gene>
<dbReference type="AlphaFoldDB" id="A0A8G1S0K3"/>
<proteinExistence type="predicted"/>